<organism evidence="6 7">
    <name type="scientific">Buttiauxella agrestis ATCC 33320</name>
    <dbReference type="NCBI Taxonomy" id="1006004"/>
    <lineage>
        <taxon>Bacteria</taxon>
        <taxon>Pseudomonadati</taxon>
        <taxon>Pseudomonadota</taxon>
        <taxon>Gammaproteobacteria</taxon>
        <taxon>Enterobacterales</taxon>
        <taxon>Enterobacteriaceae</taxon>
        <taxon>Buttiauxella</taxon>
    </lineage>
</organism>
<dbReference type="CDD" id="cd05466">
    <property type="entry name" value="PBP2_LTTR_substrate"/>
    <property type="match status" value="1"/>
</dbReference>
<dbReference type="InterPro" id="IPR000847">
    <property type="entry name" value="LysR_HTH_N"/>
</dbReference>
<name>A0A085GEE0_9ENTR</name>
<accession>A0A085GEE0</accession>
<keyword evidence="4" id="KW-0804">Transcription</keyword>
<dbReference type="GO" id="GO:0000976">
    <property type="term" value="F:transcription cis-regulatory region binding"/>
    <property type="evidence" value="ECO:0007669"/>
    <property type="project" value="TreeGrafter"/>
</dbReference>
<reference evidence="6 7" key="1">
    <citation type="submission" date="2014-05" db="EMBL/GenBank/DDBJ databases">
        <title>ATOL: Assembling a taxonomically balanced genome-scale reconstruction of the evolutionary history of the Enterobacteriaceae.</title>
        <authorList>
            <person name="Plunkett G.III."/>
            <person name="Neeno-Eckwall E.C."/>
            <person name="Glasner J.D."/>
            <person name="Perna N.T."/>
        </authorList>
    </citation>
    <scope>NUCLEOTIDE SEQUENCE [LARGE SCALE GENOMIC DNA]</scope>
    <source>
        <strain evidence="6 7">ATCC 33320</strain>
    </source>
</reference>
<dbReference type="Pfam" id="PF03466">
    <property type="entry name" value="LysR_substrate"/>
    <property type="match status" value="1"/>
</dbReference>
<dbReference type="PANTHER" id="PTHR30126:SF91">
    <property type="entry name" value="LYSR FAMILY TRANSCRIPTIONAL REGULATOR"/>
    <property type="match status" value="1"/>
</dbReference>
<evidence type="ECO:0000256" key="4">
    <source>
        <dbReference type="ARBA" id="ARBA00023163"/>
    </source>
</evidence>
<dbReference type="Gene3D" id="1.10.10.10">
    <property type="entry name" value="Winged helix-like DNA-binding domain superfamily/Winged helix DNA-binding domain"/>
    <property type="match status" value="1"/>
</dbReference>
<dbReference type="InterPro" id="IPR036390">
    <property type="entry name" value="WH_DNA-bd_sf"/>
</dbReference>
<dbReference type="SUPFAM" id="SSF53850">
    <property type="entry name" value="Periplasmic binding protein-like II"/>
    <property type="match status" value="1"/>
</dbReference>
<keyword evidence="7" id="KW-1185">Reference proteome</keyword>
<dbReference type="STRING" id="1006004.GBAG_1801"/>
<dbReference type="InterPro" id="IPR036388">
    <property type="entry name" value="WH-like_DNA-bd_sf"/>
</dbReference>
<dbReference type="Gene3D" id="3.40.190.290">
    <property type="match status" value="1"/>
</dbReference>
<comment type="caution">
    <text evidence="6">The sequence shown here is derived from an EMBL/GenBank/DDBJ whole genome shotgun (WGS) entry which is preliminary data.</text>
</comment>
<feature type="domain" description="HTH lysR-type" evidence="5">
    <location>
        <begin position="1"/>
        <end position="60"/>
    </location>
</feature>
<dbReference type="Pfam" id="PF00126">
    <property type="entry name" value="HTH_1"/>
    <property type="match status" value="1"/>
</dbReference>
<evidence type="ECO:0000313" key="6">
    <source>
        <dbReference type="EMBL" id="KFC82085.1"/>
    </source>
</evidence>
<dbReference type="eggNOG" id="COG0583">
    <property type="taxonomic scope" value="Bacteria"/>
</dbReference>
<evidence type="ECO:0000256" key="1">
    <source>
        <dbReference type="ARBA" id="ARBA00009437"/>
    </source>
</evidence>
<evidence type="ECO:0000259" key="5">
    <source>
        <dbReference type="PROSITE" id="PS50931"/>
    </source>
</evidence>
<keyword evidence="3 6" id="KW-0238">DNA-binding</keyword>
<keyword evidence="2" id="KW-0805">Transcription regulation</keyword>
<dbReference type="PROSITE" id="PS50931">
    <property type="entry name" value="HTH_LYSR"/>
    <property type="match status" value="1"/>
</dbReference>
<evidence type="ECO:0000313" key="7">
    <source>
        <dbReference type="Proteomes" id="UP000028653"/>
    </source>
</evidence>
<dbReference type="PANTHER" id="PTHR30126">
    <property type="entry name" value="HTH-TYPE TRANSCRIPTIONAL REGULATOR"/>
    <property type="match status" value="1"/>
</dbReference>
<dbReference type="SUPFAM" id="SSF46785">
    <property type="entry name" value="Winged helix' DNA-binding domain"/>
    <property type="match status" value="1"/>
</dbReference>
<dbReference type="Proteomes" id="UP000028653">
    <property type="component" value="Unassembled WGS sequence"/>
</dbReference>
<dbReference type="InterPro" id="IPR005119">
    <property type="entry name" value="LysR_subst-bd"/>
</dbReference>
<gene>
    <name evidence="6" type="ORF">GBAG_1801</name>
</gene>
<dbReference type="AlphaFoldDB" id="A0A085GEE0"/>
<dbReference type="GO" id="GO:0003700">
    <property type="term" value="F:DNA-binding transcription factor activity"/>
    <property type="evidence" value="ECO:0007669"/>
    <property type="project" value="InterPro"/>
</dbReference>
<dbReference type="PRINTS" id="PR00039">
    <property type="entry name" value="HTHLYSR"/>
</dbReference>
<proteinExistence type="inferred from homology"/>
<evidence type="ECO:0000256" key="3">
    <source>
        <dbReference type="ARBA" id="ARBA00023125"/>
    </source>
</evidence>
<dbReference type="RefSeq" id="WP_034495152.1">
    <property type="nucleotide sequence ID" value="NZ_JMPI01000025.1"/>
</dbReference>
<dbReference type="FunFam" id="1.10.10.10:FF:000001">
    <property type="entry name" value="LysR family transcriptional regulator"/>
    <property type="match status" value="1"/>
</dbReference>
<sequence>MNYSPESLEAFVQAVETGSFSAAARKLKKSQSTISSAIANLEADLGVTLFDRQSRQPVLTDQGKHILPYIQSIMAASERLNEVSVRLAGNVEPRLSFVLSDVWQTSHHESILQRFSQRFPDIEFECLIAEDEDVIDLIQIGRAHVGVLRVQPRYPVDVTVARLQVGAEMAIYIHRQHELARLPAVEMDTLQTVRQLSLSTFTDPTRNKSGGPTWSSPSLLMLLEMAEQGFGWGILPRWLVEQFGHDVLQELPVAGWPQRIDVDVLWSNKTPPGPAGRWMIDQLRAQNP</sequence>
<comment type="similarity">
    <text evidence="1">Belongs to the LysR transcriptional regulatory family.</text>
</comment>
<dbReference type="OrthoDB" id="196624at2"/>
<dbReference type="EMBL" id="JMPI01000025">
    <property type="protein sequence ID" value="KFC82085.1"/>
    <property type="molecule type" value="Genomic_DNA"/>
</dbReference>
<evidence type="ECO:0000256" key="2">
    <source>
        <dbReference type="ARBA" id="ARBA00023015"/>
    </source>
</evidence>
<protein>
    <submittedName>
        <fullName evidence="6">DNA-binding protein</fullName>
    </submittedName>
</protein>